<organism evidence="5 6">
    <name type="scientific">Vreelandella azerica</name>
    <dbReference type="NCBI Taxonomy" id="2732867"/>
    <lineage>
        <taxon>Bacteria</taxon>
        <taxon>Pseudomonadati</taxon>
        <taxon>Pseudomonadota</taxon>
        <taxon>Gammaproteobacteria</taxon>
        <taxon>Oceanospirillales</taxon>
        <taxon>Halomonadaceae</taxon>
        <taxon>Vreelandella</taxon>
    </lineage>
</organism>
<dbReference type="Gene3D" id="3.30.1330.60">
    <property type="entry name" value="OmpA-like domain"/>
    <property type="match status" value="1"/>
</dbReference>
<evidence type="ECO:0000313" key="5">
    <source>
        <dbReference type="EMBL" id="NOG31354.1"/>
    </source>
</evidence>
<reference evidence="5 6" key="2">
    <citation type="submission" date="2020-06" db="EMBL/GenBank/DDBJ databases">
        <title>Halomonas songnenensis sp. nov., a moderately halophilic bacterium isolated from saline and alkaline soils.</title>
        <authorList>
            <person name="Jiang J."/>
            <person name="Pan Y."/>
        </authorList>
    </citation>
    <scope>NUCLEOTIDE SEQUENCE [LARGE SCALE GENOMIC DNA]</scope>
    <source>
        <strain evidence="5 6">TBZ9</strain>
    </source>
</reference>
<dbReference type="InterPro" id="IPR006664">
    <property type="entry name" value="OMP_bac"/>
</dbReference>
<sequence length="86" mass="9863">MHNYLLVPVEVEEENQSQTLTLSSDVLFDFDSAELTLEGRRAIDRLAEQLQQNDSNPVLHIIGYTDRFGSPQYNIDLIINISGERR</sequence>
<proteinExistence type="predicted"/>
<dbReference type="SUPFAM" id="SSF103088">
    <property type="entry name" value="OmpA-like"/>
    <property type="match status" value="1"/>
</dbReference>
<accession>A0A7Y3TZ66</accession>
<dbReference type="InterPro" id="IPR006665">
    <property type="entry name" value="OmpA-like"/>
</dbReference>
<dbReference type="EMBL" id="JABFHI010000002">
    <property type="protein sequence ID" value="NOG31354.1"/>
    <property type="molecule type" value="Genomic_DNA"/>
</dbReference>
<name>A0A7Y3TZ66_9GAMM</name>
<reference evidence="5 6" key="1">
    <citation type="submission" date="2020-05" db="EMBL/GenBank/DDBJ databases">
        <authorList>
            <person name="Ruan W."/>
            <person name="Jeon C.O."/>
            <person name="Chun B.H."/>
        </authorList>
    </citation>
    <scope>NUCLEOTIDE SEQUENCE [LARGE SCALE GENOMIC DNA]</scope>
    <source>
        <strain evidence="5 6">TBZ9</strain>
    </source>
</reference>
<comment type="subcellular location">
    <subcellularLocation>
        <location evidence="1">Membrane</location>
    </subcellularLocation>
</comment>
<evidence type="ECO:0000256" key="2">
    <source>
        <dbReference type="ARBA" id="ARBA00023136"/>
    </source>
</evidence>
<dbReference type="Pfam" id="PF00691">
    <property type="entry name" value="OmpA"/>
    <property type="match status" value="1"/>
</dbReference>
<keyword evidence="6" id="KW-1185">Reference proteome</keyword>
<dbReference type="AlphaFoldDB" id="A0A7Y3TZ66"/>
<evidence type="ECO:0000313" key="6">
    <source>
        <dbReference type="Proteomes" id="UP000588806"/>
    </source>
</evidence>
<evidence type="ECO:0000256" key="1">
    <source>
        <dbReference type="ARBA" id="ARBA00004370"/>
    </source>
</evidence>
<dbReference type="GO" id="GO:0016020">
    <property type="term" value="C:membrane"/>
    <property type="evidence" value="ECO:0007669"/>
    <property type="project" value="UniProtKB-SubCell"/>
</dbReference>
<gene>
    <name evidence="5" type="ORF">HLB35_05495</name>
</gene>
<comment type="caution">
    <text evidence="5">The sequence shown here is derived from an EMBL/GenBank/DDBJ whole genome shotgun (WGS) entry which is preliminary data.</text>
</comment>
<keyword evidence="2 3" id="KW-0472">Membrane</keyword>
<feature type="domain" description="OmpA-like" evidence="4">
    <location>
        <begin position="15"/>
        <end position="86"/>
    </location>
</feature>
<dbReference type="RefSeq" id="WP_171701815.1">
    <property type="nucleotide sequence ID" value="NZ_JABFHI010000002.1"/>
</dbReference>
<dbReference type="InterPro" id="IPR036737">
    <property type="entry name" value="OmpA-like_sf"/>
</dbReference>
<protein>
    <submittedName>
        <fullName evidence="5">OmpA family protein</fullName>
    </submittedName>
</protein>
<evidence type="ECO:0000259" key="4">
    <source>
        <dbReference type="PROSITE" id="PS51123"/>
    </source>
</evidence>
<dbReference type="PRINTS" id="PR01021">
    <property type="entry name" value="OMPADOMAIN"/>
</dbReference>
<dbReference type="Proteomes" id="UP000588806">
    <property type="component" value="Unassembled WGS sequence"/>
</dbReference>
<evidence type="ECO:0000256" key="3">
    <source>
        <dbReference type="PROSITE-ProRule" id="PRU00473"/>
    </source>
</evidence>
<dbReference type="PROSITE" id="PS51123">
    <property type="entry name" value="OMPA_2"/>
    <property type="match status" value="1"/>
</dbReference>